<evidence type="ECO:0000313" key="13">
    <source>
        <dbReference type="Proteomes" id="UP000203713"/>
    </source>
</evidence>
<proteinExistence type="predicted"/>
<dbReference type="GO" id="GO:0006508">
    <property type="term" value="P:proteolysis"/>
    <property type="evidence" value="ECO:0007669"/>
    <property type="project" value="UniProtKB-KW"/>
</dbReference>
<keyword evidence="4" id="KW-0732">Signal</keyword>
<evidence type="ECO:0000256" key="8">
    <source>
        <dbReference type="ARBA" id="ARBA00022989"/>
    </source>
</evidence>
<dbReference type="GO" id="GO:0016020">
    <property type="term" value="C:membrane"/>
    <property type="evidence" value="ECO:0007669"/>
    <property type="project" value="UniProtKB-SubCell"/>
</dbReference>
<evidence type="ECO:0000256" key="2">
    <source>
        <dbReference type="ARBA" id="ARBA00022670"/>
    </source>
</evidence>
<dbReference type="Gene3D" id="2.40.10.10">
    <property type="entry name" value="Trypsin-like serine proteases"/>
    <property type="match status" value="2"/>
</dbReference>
<keyword evidence="5" id="KW-0688">Ribosomal frameshifting</keyword>
<dbReference type="EMBL" id="FM865413">
    <property type="protein sequence ID" value="CAR95876.1"/>
    <property type="molecule type" value="Genomic_RNA"/>
</dbReference>
<dbReference type="PROSITE" id="PS51868">
    <property type="entry name" value="PEPTIDASE_S39"/>
    <property type="match status" value="1"/>
</dbReference>
<dbReference type="Pfam" id="PF02122">
    <property type="entry name" value="Peptidase_S39"/>
    <property type="match status" value="1"/>
</dbReference>
<keyword evidence="7" id="KW-0720">Serine protease</keyword>
<dbReference type="KEGG" id="vg:10220409"/>
<evidence type="ECO:0000256" key="1">
    <source>
        <dbReference type="ARBA" id="ARBA00004141"/>
    </source>
</evidence>
<feature type="compositionally biased region" description="Polar residues" evidence="10">
    <location>
        <begin position="474"/>
        <end position="496"/>
    </location>
</feature>
<feature type="domain" description="Peptidase S39" evidence="11">
    <location>
        <begin position="208"/>
        <end position="400"/>
    </location>
</feature>
<keyword evidence="8" id="KW-1133">Transmembrane helix</keyword>
<protein>
    <recommendedName>
        <fullName evidence="11">Peptidase S39 domain-containing protein</fullName>
    </recommendedName>
</protein>
<evidence type="ECO:0000256" key="3">
    <source>
        <dbReference type="ARBA" id="ARBA00022692"/>
    </source>
</evidence>
<dbReference type="SUPFAM" id="SSF50494">
    <property type="entry name" value="Trypsin-like serine proteases"/>
    <property type="match status" value="1"/>
</dbReference>
<organism evidence="12 13">
    <name type="scientific">Wheat yellow dwarf virus-GPV</name>
    <dbReference type="NCBI Taxonomy" id="572239"/>
    <lineage>
        <taxon>Viruses</taxon>
        <taxon>Riboviria</taxon>
        <taxon>Orthornavirae</taxon>
        <taxon>Pisuviricota</taxon>
        <taxon>Pisoniviricetes</taxon>
        <taxon>Sobelivirales</taxon>
        <taxon>Solemoviridae</taxon>
        <taxon>Polerovirus</taxon>
        <taxon>Polerovirus WYDVGPV</taxon>
    </lineage>
</organism>
<feature type="compositionally biased region" description="Basic residues" evidence="10">
    <location>
        <begin position="569"/>
        <end position="581"/>
    </location>
</feature>
<feature type="compositionally biased region" description="Low complexity" evidence="10">
    <location>
        <begin position="500"/>
        <end position="518"/>
    </location>
</feature>
<feature type="compositionally biased region" description="Polar residues" evidence="10">
    <location>
        <begin position="584"/>
        <end position="615"/>
    </location>
</feature>
<name>C6GYU6_9VIRU</name>
<sequence length="654" mass="71726">MGHMKFAFSAFLWLTCCLSCLQGNHTYGAMDYHYPSDSMPIYSGGVWPLATPPLSPPGKEQCTSTCAPCPAQPLIDRSYKDLSQALSLRFWRDTRTLCSTALNTSSNYLQYTYDVLSNAARNCFGQVLWFLVYLWTGFLQQAFWTAFSVVTGYYLQVASLMSLAIITSWIYKALKWTFGTLPALACIKLVRTILRVLTCKRYFNEKSVDGYDSYSVPQTPPRKSVFTIRRKDKSHIGYATCITLFNKMNAVVTSEHNLEEGCEFYSPRTGRSIPIAEFTTLYTSSAMDISILTGPNNWESVLGCKGVFFTTYERLAQCPAQLYVKEGEDWRAHSAKVVGHFDNFAQVLSNTKPGFSGAGYFHGKTLVGVHKGHAGKEYNFNLMAPLPAIPGVTSPQYVVESDPPQGLVFPTEVADQISSLVKQAYNKLNFKHDNTIHANDKQWKHGVAWADMEDESGNAKAAASAVPTAAASNLGGNSNTPAGGRSNKTVAPSSPKVQKAPAASRPTRTTPTMTRSSPDATATSLDTGACTGPSQQEIMNNLMNLLVQKIDVSKIEKSVIDLLASKALKKPRGKRGSNKRHNNGDSSSPTSTPGKYQPPNKRSQVSNGSDNSPHSTTHDRKQHQRGGNYSVPNTLSWVRKLPVSDGPKSGHPQN</sequence>
<feature type="region of interest" description="Disordered" evidence="10">
    <location>
        <begin position="470"/>
        <end position="532"/>
    </location>
</feature>
<dbReference type="GO" id="GO:0070008">
    <property type="term" value="F:serine-type exopeptidase activity"/>
    <property type="evidence" value="ECO:0007669"/>
    <property type="project" value="InterPro"/>
</dbReference>
<dbReference type="GO" id="GO:0075523">
    <property type="term" value="P:viral translational frameshifting"/>
    <property type="evidence" value="ECO:0007669"/>
    <property type="project" value="UniProtKB-KW"/>
</dbReference>
<keyword evidence="6" id="KW-0378">Hydrolase</keyword>
<keyword evidence="3" id="KW-0812">Transmembrane</keyword>
<evidence type="ECO:0000313" key="12">
    <source>
        <dbReference type="EMBL" id="CAR95876.1"/>
    </source>
</evidence>
<dbReference type="InterPro" id="IPR018019">
    <property type="entry name" value="Luteovirus_Orf2"/>
</dbReference>
<evidence type="ECO:0000256" key="9">
    <source>
        <dbReference type="ARBA" id="ARBA00023136"/>
    </source>
</evidence>
<keyword evidence="2" id="KW-0645">Protease</keyword>
<dbReference type="InterPro" id="IPR009003">
    <property type="entry name" value="Peptidase_S1_PA"/>
</dbReference>
<evidence type="ECO:0000256" key="6">
    <source>
        <dbReference type="ARBA" id="ARBA00022801"/>
    </source>
</evidence>
<evidence type="ECO:0000256" key="4">
    <source>
        <dbReference type="ARBA" id="ARBA00022729"/>
    </source>
</evidence>
<reference evidence="12 13" key="1">
    <citation type="journal article" date="2009" name="Arch. Virol.">
        <title>The complete nucleotide sequence of the barley yellow dwarf GPV isolate from China shows that it is a new member of the genus Polerovirus.</title>
        <authorList>
            <person name="Zhang W."/>
            <person name="Cheng Z."/>
            <person name="Xu L."/>
            <person name="Wu M."/>
            <person name="Waterhouse P."/>
            <person name="Zhou G."/>
            <person name="Li S."/>
        </authorList>
    </citation>
    <scope>NUCLEOTIDE SEQUENCE [LARGE SCALE GENOMIC DNA]</scope>
</reference>
<feature type="compositionally biased region" description="Polar residues" evidence="10">
    <location>
        <begin position="625"/>
        <end position="636"/>
    </location>
</feature>
<keyword evidence="9" id="KW-0472">Membrane</keyword>
<evidence type="ECO:0000256" key="7">
    <source>
        <dbReference type="ARBA" id="ARBA00022825"/>
    </source>
</evidence>
<accession>C6GYU6</accession>
<dbReference type="GeneID" id="10220409"/>
<dbReference type="OrthoDB" id="623at10239"/>
<dbReference type="PRINTS" id="PR00913">
    <property type="entry name" value="LVIRUSORF2"/>
</dbReference>
<comment type="subcellular location">
    <subcellularLocation>
        <location evidence="1">Membrane</location>
        <topology evidence="1">Multi-pass membrane protein</topology>
    </subcellularLocation>
</comment>
<evidence type="ECO:0000256" key="5">
    <source>
        <dbReference type="ARBA" id="ARBA00022758"/>
    </source>
</evidence>
<dbReference type="GO" id="GO:0004252">
    <property type="term" value="F:serine-type endopeptidase activity"/>
    <property type="evidence" value="ECO:0007669"/>
    <property type="project" value="InterPro"/>
</dbReference>
<dbReference type="RefSeq" id="YP_003029838.1">
    <property type="nucleotide sequence ID" value="NC_012931.1"/>
</dbReference>
<evidence type="ECO:0000256" key="10">
    <source>
        <dbReference type="SAM" id="MobiDB-lite"/>
    </source>
</evidence>
<dbReference type="InterPro" id="IPR043504">
    <property type="entry name" value="Peptidase_S1_PA_chymotrypsin"/>
</dbReference>
<dbReference type="InterPro" id="IPR000382">
    <property type="entry name" value="Peptidase_S39B_luteovirus"/>
</dbReference>
<feature type="region of interest" description="Disordered" evidence="10">
    <location>
        <begin position="569"/>
        <end position="654"/>
    </location>
</feature>
<feature type="compositionally biased region" description="Polar residues" evidence="10">
    <location>
        <begin position="519"/>
        <end position="532"/>
    </location>
</feature>
<evidence type="ECO:0000259" key="11">
    <source>
        <dbReference type="PROSITE" id="PS51868"/>
    </source>
</evidence>
<keyword evidence="13" id="KW-1185">Reference proteome</keyword>
<dbReference type="Proteomes" id="UP000203713">
    <property type="component" value="Segment"/>
</dbReference>